<evidence type="ECO:0000256" key="1">
    <source>
        <dbReference type="SAM" id="SignalP"/>
    </source>
</evidence>
<name>A0A543HH75_9MICO</name>
<dbReference type="OrthoDB" id="384661at2"/>
<protein>
    <recommendedName>
        <fullName evidence="4">Lipoprotein</fullName>
    </recommendedName>
</protein>
<keyword evidence="3" id="KW-1185">Reference proteome</keyword>
<gene>
    <name evidence="2" type="ORF">FB466_2682</name>
</gene>
<dbReference type="RefSeq" id="WP_141918978.1">
    <property type="nucleotide sequence ID" value="NZ_BAAAYS010000015.1"/>
</dbReference>
<comment type="caution">
    <text evidence="2">The sequence shown here is derived from an EMBL/GenBank/DDBJ whole genome shotgun (WGS) entry which is preliminary data.</text>
</comment>
<evidence type="ECO:0008006" key="4">
    <source>
        <dbReference type="Google" id="ProtNLM"/>
    </source>
</evidence>
<organism evidence="2 3">
    <name type="scientific">Klugiella xanthotipulae</name>
    <dbReference type="NCBI Taxonomy" id="244735"/>
    <lineage>
        <taxon>Bacteria</taxon>
        <taxon>Bacillati</taxon>
        <taxon>Actinomycetota</taxon>
        <taxon>Actinomycetes</taxon>
        <taxon>Micrococcales</taxon>
        <taxon>Microbacteriaceae</taxon>
        <taxon>Klugiella</taxon>
    </lineage>
</organism>
<evidence type="ECO:0000313" key="2">
    <source>
        <dbReference type="EMBL" id="TQM57686.1"/>
    </source>
</evidence>
<dbReference type="PROSITE" id="PS51257">
    <property type="entry name" value="PROKAR_LIPOPROTEIN"/>
    <property type="match status" value="1"/>
</dbReference>
<feature type="signal peptide" evidence="1">
    <location>
        <begin position="1"/>
        <end position="33"/>
    </location>
</feature>
<sequence>MHFLRRSRWFRGATVGAVLAIPLVASGCTPATAEDRAANVVTEFFDLLASGNAEGVRPLLADDAEITADTSDFLDNSFYADVVARPTQATVGNTYEFEPGLWYVNVDYVIGTADTKRSITVSVSEETEGKPLISGWLHSRLSIFPSEAPGFLTINGSLQTTDFAKEQTVTALPGIYSFEYVDPDGFGTLDADGGKGSPFEVEFPVNSDQLTQSAPPSAGTHTTALSPQPVLREGVADEFDTALTKVINSCSATGFTGATCPEEITSQVNGDQGSISAGTATWTERPVSERITPADQWRFDAPYRVSFTRNGTTETVEVDLQGILLPDARGHVTLEWDNGSDS</sequence>
<keyword evidence="1" id="KW-0732">Signal</keyword>
<dbReference type="Proteomes" id="UP000318331">
    <property type="component" value="Unassembled WGS sequence"/>
</dbReference>
<reference evidence="2 3" key="1">
    <citation type="submission" date="2019-06" db="EMBL/GenBank/DDBJ databases">
        <title>Sequencing the genomes of 1000 actinobacteria strains.</title>
        <authorList>
            <person name="Klenk H.-P."/>
        </authorList>
    </citation>
    <scope>NUCLEOTIDE SEQUENCE [LARGE SCALE GENOMIC DNA]</scope>
    <source>
        <strain evidence="2 3">DSM 18031</strain>
    </source>
</reference>
<proteinExistence type="predicted"/>
<evidence type="ECO:0000313" key="3">
    <source>
        <dbReference type="Proteomes" id="UP000318331"/>
    </source>
</evidence>
<dbReference type="EMBL" id="VFPN01000004">
    <property type="protein sequence ID" value="TQM57686.1"/>
    <property type="molecule type" value="Genomic_DNA"/>
</dbReference>
<feature type="chain" id="PRO_5022103541" description="Lipoprotein" evidence="1">
    <location>
        <begin position="34"/>
        <end position="342"/>
    </location>
</feature>
<accession>A0A543HH75</accession>
<dbReference type="AlphaFoldDB" id="A0A543HH75"/>